<evidence type="ECO:0000313" key="3">
    <source>
        <dbReference type="Proteomes" id="UP000598174"/>
    </source>
</evidence>
<sequence length="317" mass="35480">MTTDDLPRGVPPGTTWDELAHLVEKLRRIPDRVRILDRTPHWAWTRLRLRPELLSCLTELGLPRRTAEDGLLYDRYDLANSAMQLGQGPLARSARRFWPIAMDRVDAGTSTRYEMKYQMRCPDPGHGPVCHYLLTLPGGEVVARDVPAGETMPDVTVEIVPEIDWPELPDRMRAPLAAVGELDFMLLREEIRRDLSFVRDSGLADCAGTAILVVEEARKLGLRARASFGCVVAPPFGVEHYWAELLVGDRWLPVDPVLIRQMVVWGVLDGDRWPPHRSIGPLVARIGDLGVPLVRHEGEEIPSTLPVRLLTEPVGAA</sequence>
<dbReference type="Gene3D" id="3.10.620.30">
    <property type="match status" value="1"/>
</dbReference>
<dbReference type="InterPro" id="IPR002931">
    <property type="entry name" value="Transglutaminase-like"/>
</dbReference>
<feature type="domain" description="Transglutaminase-like" evidence="1">
    <location>
        <begin position="198"/>
        <end position="258"/>
    </location>
</feature>
<keyword evidence="3" id="KW-1185">Reference proteome</keyword>
<gene>
    <name evidence="2" type="ORF">Afe05nite_50950</name>
</gene>
<protein>
    <recommendedName>
        <fullName evidence="1">Transglutaminase-like domain-containing protein</fullName>
    </recommendedName>
</protein>
<dbReference type="InterPro" id="IPR038765">
    <property type="entry name" value="Papain-like_cys_pep_sf"/>
</dbReference>
<accession>A0A919J2D2</accession>
<name>A0A919J2D2_9ACTN</name>
<reference evidence="2" key="1">
    <citation type="submission" date="2021-01" db="EMBL/GenBank/DDBJ databases">
        <title>Whole genome shotgun sequence of Actinoplanes ferrugineus NBRC 15555.</title>
        <authorList>
            <person name="Komaki H."/>
            <person name="Tamura T."/>
        </authorList>
    </citation>
    <scope>NUCLEOTIDE SEQUENCE</scope>
    <source>
        <strain evidence="2">NBRC 15555</strain>
    </source>
</reference>
<dbReference type="EMBL" id="BOMM01000047">
    <property type="protein sequence ID" value="GIE13255.1"/>
    <property type="molecule type" value="Genomic_DNA"/>
</dbReference>
<dbReference type="Pfam" id="PF01841">
    <property type="entry name" value="Transglut_core"/>
    <property type="match status" value="1"/>
</dbReference>
<dbReference type="RefSeq" id="WP_203819699.1">
    <property type="nucleotide sequence ID" value="NZ_BAAABP010000052.1"/>
</dbReference>
<proteinExistence type="predicted"/>
<dbReference type="AlphaFoldDB" id="A0A919J2D2"/>
<dbReference type="SUPFAM" id="SSF54001">
    <property type="entry name" value="Cysteine proteinases"/>
    <property type="match status" value="1"/>
</dbReference>
<dbReference type="Proteomes" id="UP000598174">
    <property type="component" value="Unassembled WGS sequence"/>
</dbReference>
<organism evidence="2 3">
    <name type="scientific">Paractinoplanes ferrugineus</name>
    <dbReference type="NCBI Taxonomy" id="113564"/>
    <lineage>
        <taxon>Bacteria</taxon>
        <taxon>Bacillati</taxon>
        <taxon>Actinomycetota</taxon>
        <taxon>Actinomycetes</taxon>
        <taxon>Micromonosporales</taxon>
        <taxon>Micromonosporaceae</taxon>
        <taxon>Paractinoplanes</taxon>
    </lineage>
</organism>
<evidence type="ECO:0000313" key="2">
    <source>
        <dbReference type="EMBL" id="GIE13255.1"/>
    </source>
</evidence>
<dbReference type="SMART" id="SM00460">
    <property type="entry name" value="TGc"/>
    <property type="match status" value="1"/>
</dbReference>
<comment type="caution">
    <text evidence="2">The sequence shown here is derived from an EMBL/GenBank/DDBJ whole genome shotgun (WGS) entry which is preliminary data.</text>
</comment>
<evidence type="ECO:0000259" key="1">
    <source>
        <dbReference type="SMART" id="SM00460"/>
    </source>
</evidence>